<dbReference type="Gene3D" id="1.10.630.10">
    <property type="entry name" value="Cytochrome P450"/>
    <property type="match status" value="1"/>
</dbReference>
<comment type="caution">
    <text evidence="1">The sequence shown here is derived from an EMBL/GenBank/DDBJ whole genome shotgun (WGS) entry which is preliminary data.</text>
</comment>
<accession>A0A8H3J5S7</accession>
<dbReference type="GO" id="GO:0020037">
    <property type="term" value="F:heme binding"/>
    <property type="evidence" value="ECO:0007669"/>
    <property type="project" value="InterPro"/>
</dbReference>
<reference evidence="1" key="1">
    <citation type="submission" date="2021-03" db="EMBL/GenBank/DDBJ databases">
        <authorList>
            <person name="Tagirdzhanova G."/>
        </authorList>
    </citation>
    <scope>NUCLEOTIDE SEQUENCE</scope>
</reference>
<dbReference type="Proteomes" id="UP000664534">
    <property type="component" value="Unassembled WGS sequence"/>
</dbReference>
<dbReference type="Pfam" id="PF00067">
    <property type="entry name" value="p450"/>
    <property type="match status" value="1"/>
</dbReference>
<dbReference type="GO" id="GO:0016705">
    <property type="term" value="F:oxidoreductase activity, acting on paired donors, with incorporation or reduction of molecular oxygen"/>
    <property type="evidence" value="ECO:0007669"/>
    <property type="project" value="InterPro"/>
</dbReference>
<dbReference type="AlphaFoldDB" id="A0A8H3J5S7"/>
<name>A0A8H3J5S7_9LECA</name>
<dbReference type="InterPro" id="IPR036396">
    <property type="entry name" value="Cyt_P450_sf"/>
</dbReference>
<keyword evidence="2" id="KW-1185">Reference proteome</keyword>
<sequence length="101" mass="11351">MTKIPQPPGLPIIGDIGELDRTNISKRYSRLAGIYGPVFRLNLLGRTYVISGSLDLVKEVCDEKRFFEDLEGTRTQVRHGAGDGLFTGFEHEENWVSRTVV</sequence>
<dbReference type="EMBL" id="CAJPDT010000141">
    <property type="protein sequence ID" value="CAF9941084.1"/>
    <property type="molecule type" value="Genomic_DNA"/>
</dbReference>
<evidence type="ECO:0000313" key="2">
    <source>
        <dbReference type="Proteomes" id="UP000664534"/>
    </source>
</evidence>
<gene>
    <name evidence="1" type="ORF">IMSHALPRED_002415</name>
</gene>
<proteinExistence type="predicted"/>
<dbReference type="OrthoDB" id="3773072at2759"/>
<dbReference type="GO" id="GO:0005506">
    <property type="term" value="F:iron ion binding"/>
    <property type="evidence" value="ECO:0007669"/>
    <property type="project" value="InterPro"/>
</dbReference>
<evidence type="ECO:0008006" key="3">
    <source>
        <dbReference type="Google" id="ProtNLM"/>
    </source>
</evidence>
<organism evidence="1 2">
    <name type="scientific">Imshaugia aleurites</name>
    <dbReference type="NCBI Taxonomy" id="172621"/>
    <lineage>
        <taxon>Eukaryota</taxon>
        <taxon>Fungi</taxon>
        <taxon>Dikarya</taxon>
        <taxon>Ascomycota</taxon>
        <taxon>Pezizomycotina</taxon>
        <taxon>Lecanoromycetes</taxon>
        <taxon>OSLEUM clade</taxon>
        <taxon>Lecanoromycetidae</taxon>
        <taxon>Lecanorales</taxon>
        <taxon>Lecanorineae</taxon>
        <taxon>Parmeliaceae</taxon>
        <taxon>Imshaugia</taxon>
    </lineage>
</organism>
<evidence type="ECO:0000313" key="1">
    <source>
        <dbReference type="EMBL" id="CAF9941084.1"/>
    </source>
</evidence>
<dbReference type="SUPFAM" id="SSF48264">
    <property type="entry name" value="Cytochrome P450"/>
    <property type="match status" value="1"/>
</dbReference>
<dbReference type="InterPro" id="IPR001128">
    <property type="entry name" value="Cyt_P450"/>
</dbReference>
<protein>
    <recommendedName>
        <fullName evidence="3">Cytochrome P450</fullName>
    </recommendedName>
</protein>
<dbReference type="GO" id="GO:0004497">
    <property type="term" value="F:monooxygenase activity"/>
    <property type="evidence" value="ECO:0007669"/>
    <property type="project" value="InterPro"/>
</dbReference>